<dbReference type="Gene3D" id="3.10.280.10">
    <property type="entry name" value="Mitochondrial glycoprotein"/>
    <property type="match status" value="1"/>
</dbReference>
<reference evidence="2 3" key="1">
    <citation type="journal article" date="2018" name="Sci. Rep.">
        <title>Raphidocelis subcapitata (=Pseudokirchneriella subcapitata) provides an insight into genome evolution and environmental adaptations in the Sphaeropleales.</title>
        <authorList>
            <person name="Suzuki S."/>
            <person name="Yamaguchi H."/>
            <person name="Nakajima N."/>
            <person name="Kawachi M."/>
        </authorList>
    </citation>
    <scope>NUCLEOTIDE SEQUENCE [LARGE SCALE GENOMIC DNA]</scope>
    <source>
        <strain evidence="2 3">NIES-35</strain>
    </source>
</reference>
<accession>A0A2V0P385</accession>
<sequence>MQGGALRGLRAAATGPRTLQRRTVPPSAAAAAGPPPPPPPPPRPLGAAQRRRAAAAAAGKRGGSSVSSGLIAVLKDELKVEKERYRTPEEVMAGPPNGFELDDTPHSNSITLARSFRGEDIYVEVDLDEQVAAEDDQEEYEEDEDEGFVPTPVVFTVTVSKGDSLLGFKCVGGGDYVRVTHVELDDAGEAANFAPYTGPVFDELDETLQQAFVDYLDERGVTPEFGSYLVELVADKLEVEYMNWLGRVRSFLEKGADK</sequence>
<dbReference type="Pfam" id="PF02330">
    <property type="entry name" value="MAM33"/>
    <property type="match status" value="1"/>
</dbReference>
<dbReference type="FunCoup" id="A0A2V0P385">
    <property type="interactions" value="1254"/>
</dbReference>
<comment type="caution">
    <text evidence="2">The sequence shown here is derived from an EMBL/GenBank/DDBJ whole genome shotgun (WGS) entry which is preliminary data.</text>
</comment>
<dbReference type="PANTHER" id="PTHR10826">
    <property type="entry name" value="COMPLEMENT COMPONENT 1"/>
    <property type="match status" value="1"/>
</dbReference>
<name>A0A2V0P385_9CHLO</name>
<evidence type="ECO:0008006" key="4">
    <source>
        <dbReference type="Google" id="ProtNLM"/>
    </source>
</evidence>
<evidence type="ECO:0000313" key="2">
    <source>
        <dbReference type="EMBL" id="GBF94049.1"/>
    </source>
</evidence>
<dbReference type="EMBL" id="BDRX01000047">
    <property type="protein sequence ID" value="GBF94049.1"/>
    <property type="molecule type" value="Genomic_DNA"/>
</dbReference>
<feature type="compositionally biased region" description="Pro residues" evidence="1">
    <location>
        <begin position="33"/>
        <end position="44"/>
    </location>
</feature>
<dbReference type="InterPro" id="IPR003428">
    <property type="entry name" value="MAM33"/>
</dbReference>
<dbReference type="OrthoDB" id="278212at2759"/>
<dbReference type="Proteomes" id="UP000247498">
    <property type="component" value="Unassembled WGS sequence"/>
</dbReference>
<feature type="region of interest" description="Disordered" evidence="1">
    <location>
        <begin position="1"/>
        <end position="66"/>
    </location>
</feature>
<dbReference type="AlphaFoldDB" id="A0A2V0P385"/>
<gene>
    <name evidence="2" type="ORF">Rsub_07317</name>
</gene>
<proteinExistence type="predicted"/>
<dbReference type="InterPro" id="IPR036561">
    <property type="entry name" value="MAM33_sf"/>
</dbReference>
<organism evidence="2 3">
    <name type="scientific">Raphidocelis subcapitata</name>
    <dbReference type="NCBI Taxonomy" id="307507"/>
    <lineage>
        <taxon>Eukaryota</taxon>
        <taxon>Viridiplantae</taxon>
        <taxon>Chlorophyta</taxon>
        <taxon>core chlorophytes</taxon>
        <taxon>Chlorophyceae</taxon>
        <taxon>CS clade</taxon>
        <taxon>Sphaeropleales</taxon>
        <taxon>Selenastraceae</taxon>
        <taxon>Raphidocelis</taxon>
    </lineage>
</organism>
<evidence type="ECO:0000313" key="3">
    <source>
        <dbReference type="Proteomes" id="UP000247498"/>
    </source>
</evidence>
<protein>
    <recommendedName>
        <fullName evidence="4">Mitochondrial glycoprotein</fullName>
    </recommendedName>
</protein>
<evidence type="ECO:0000256" key="1">
    <source>
        <dbReference type="SAM" id="MobiDB-lite"/>
    </source>
</evidence>
<dbReference type="STRING" id="307507.A0A2V0P385"/>
<keyword evidence="3" id="KW-1185">Reference proteome</keyword>
<dbReference type="PANTHER" id="PTHR10826:SF1">
    <property type="entry name" value="COMPLEMENT COMPONENT 1 Q SUBCOMPONENT-BINDING PROTEIN, MITOCHONDRIAL"/>
    <property type="match status" value="1"/>
</dbReference>
<dbReference type="GO" id="GO:0005759">
    <property type="term" value="C:mitochondrial matrix"/>
    <property type="evidence" value="ECO:0007669"/>
    <property type="project" value="InterPro"/>
</dbReference>
<dbReference type="InParanoid" id="A0A2V0P385"/>
<dbReference type="SUPFAM" id="SSF54529">
    <property type="entry name" value="Mitochondrial glycoprotein MAM33-like"/>
    <property type="match status" value="1"/>
</dbReference>